<comment type="caution">
    <text evidence="2">The sequence shown here is derived from an EMBL/GenBank/DDBJ whole genome shotgun (WGS) entry which is preliminary data.</text>
</comment>
<dbReference type="AlphaFoldDB" id="A0A149TLN3"/>
<dbReference type="InterPro" id="IPR049241">
    <property type="entry name" value="DUF6876"/>
</dbReference>
<reference evidence="2 3" key="1">
    <citation type="submission" date="2015-06" db="EMBL/GenBank/DDBJ databases">
        <title>Improved classification and identification of acetic acid bacteria using matrix-assisted laser desorption/ionization time-of-flight mass spectrometry; Gluconobacter nephelii and Gluconobacter uchimurae are later heterotypic synonyms of Gluconobacter japonicus and Gluconobacter oxydans, respectively.</title>
        <authorList>
            <person name="Li L."/>
            <person name="Cleenwerck I."/>
            <person name="De Vuyst L."/>
            <person name="Vandamme P."/>
        </authorList>
    </citation>
    <scope>NUCLEOTIDE SEQUENCE [LARGE SCALE GENOMIC DNA]</scope>
    <source>
        <strain evidence="2 3">LMG 1768</strain>
    </source>
</reference>
<sequence>MSFTQSDLQQFTGTATWWRLPTGLLLTDGAKYVAENGGAWIIDLIESHQLNPKVKAEEMQFWTIRKHDDNTATATCTEGGKDGGEPVALTSQKILYTDLPVKEIRLYRVNDGEHVVLMLSTEY</sequence>
<dbReference type="EMBL" id="LHZR01000091">
    <property type="protein sequence ID" value="KXV49731.1"/>
    <property type="molecule type" value="Genomic_DNA"/>
</dbReference>
<dbReference type="Pfam" id="PF21781">
    <property type="entry name" value="DUF6876"/>
    <property type="match status" value="1"/>
</dbReference>
<evidence type="ECO:0000259" key="1">
    <source>
        <dbReference type="Pfam" id="PF21781"/>
    </source>
</evidence>
<organism evidence="2 3">
    <name type="scientific">Gluconobacter albidus</name>
    <dbReference type="NCBI Taxonomy" id="318683"/>
    <lineage>
        <taxon>Bacteria</taxon>
        <taxon>Pseudomonadati</taxon>
        <taxon>Pseudomonadota</taxon>
        <taxon>Alphaproteobacteria</taxon>
        <taxon>Acetobacterales</taxon>
        <taxon>Acetobacteraceae</taxon>
        <taxon>Gluconobacter</taxon>
    </lineage>
</organism>
<gene>
    <name evidence="2" type="ORF">AD945_03620</name>
</gene>
<proteinExistence type="predicted"/>
<feature type="domain" description="DUF6876" evidence="1">
    <location>
        <begin position="4"/>
        <end position="123"/>
    </location>
</feature>
<dbReference type="Proteomes" id="UP000075636">
    <property type="component" value="Unassembled WGS sequence"/>
</dbReference>
<name>A0A149TLN3_9PROT</name>
<dbReference type="OrthoDB" id="1255124at2"/>
<accession>A0A149TLN3</accession>
<evidence type="ECO:0000313" key="3">
    <source>
        <dbReference type="Proteomes" id="UP000075636"/>
    </source>
</evidence>
<evidence type="ECO:0000313" key="2">
    <source>
        <dbReference type="EMBL" id="KXV49731.1"/>
    </source>
</evidence>
<dbReference type="RefSeq" id="WP_062106567.1">
    <property type="nucleotide sequence ID" value="NZ_LHZR01000091.1"/>
</dbReference>
<protein>
    <recommendedName>
        <fullName evidence="1">DUF6876 domain-containing protein</fullName>
    </recommendedName>
</protein>
<dbReference type="PATRIC" id="fig|318683.6.peg.3222"/>